<dbReference type="Pfam" id="PF08511">
    <property type="entry name" value="COQ9"/>
    <property type="match status" value="1"/>
</dbReference>
<dbReference type="Gene3D" id="1.10.357.10">
    <property type="entry name" value="Tetracycline Repressor, domain 2"/>
    <property type="match status" value="1"/>
</dbReference>
<evidence type="ECO:0000256" key="9">
    <source>
        <dbReference type="SAM" id="MobiDB-lite"/>
    </source>
</evidence>
<evidence type="ECO:0000256" key="1">
    <source>
        <dbReference type="ARBA" id="ARBA00004173"/>
    </source>
</evidence>
<feature type="region of interest" description="Disordered" evidence="9">
    <location>
        <begin position="24"/>
        <end position="73"/>
    </location>
</feature>
<dbReference type="NCBIfam" id="TIGR02396">
    <property type="entry name" value="diverge_rpsU"/>
    <property type="match status" value="1"/>
</dbReference>
<comment type="similarity">
    <text evidence="3 8">Belongs to the COQ9 family.</text>
</comment>
<feature type="compositionally biased region" description="Low complexity" evidence="9">
    <location>
        <begin position="24"/>
        <end position="41"/>
    </location>
</feature>
<comment type="pathway">
    <text evidence="2 8">Cofactor biosynthesis; ubiquinone biosynthesis.</text>
</comment>
<dbReference type="OrthoDB" id="619536at2759"/>
<keyword evidence="5" id="KW-0809">Transit peptide</keyword>
<dbReference type="AlphaFoldDB" id="A0A2T4C6J8"/>
<evidence type="ECO:0000256" key="4">
    <source>
        <dbReference type="ARBA" id="ARBA00022688"/>
    </source>
</evidence>
<dbReference type="InterPro" id="IPR012762">
    <property type="entry name" value="Ubiq_biosynth_COQ9"/>
</dbReference>
<name>A0A2T4C6J8_TRILO</name>
<keyword evidence="11" id="KW-0830">Ubiquinone</keyword>
<evidence type="ECO:0000256" key="5">
    <source>
        <dbReference type="ARBA" id="ARBA00022946"/>
    </source>
</evidence>
<dbReference type="STRING" id="983965.A0A2T4C6J8"/>
<evidence type="ECO:0000256" key="2">
    <source>
        <dbReference type="ARBA" id="ARBA00004749"/>
    </source>
</evidence>
<evidence type="ECO:0000259" key="10">
    <source>
        <dbReference type="Pfam" id="PF08511"/>
    </source>
</evidence>
<keyword evidence="12" id="KW-1185">Reference proteome</keyword>
<dbReference type="GO" id="GO:0006744">
    <property type="term" value="P:ubiquinone biosynthetic process"/>
    <property type="evidence" value="ECO:0007669"/>
    <property type="project" value="UniProtKB-UniRule"/>
</dbReference>
<dbReference type="GO" id="GO:0005743">
    <property type="term" value="C:mitochondrial inner membrane"/>
    <property type="evidence" value="ECO:0007669"/>
    <property type="project" value="TreeGrafter"/>
</dbReference>
<keyword evidence="6 8" id="KW-0446">Lipid-binding</keyword>
<comment type="function">
    <text evidence="8">Membrane-associated protein that warps the membrane surface to access and bind aromatic isoprenes with high specificity, including ubiquinone (CoQ) isoprene intermediates and presents them directly to Coq7, therefore facilitating the Coq7-mediated hydroxylase step. Participates in the biosynthesis of coenzyme Q, also named ubiquinone, an essential lipid-soluble electron transporter for aerobic cellular respiration.</text>
</comment>
<evidence type="ECO:0000256" key="7">
    <source>
        <dbReference type="ARBA" id="ARBA00023128"/>
    </source>
</evidence>
<dbReference type="InterPro" id="IPR013718">
    <property type="entry name" value="COQ9_C"/>
</dbReference>
<protein>
    <recommendedName>
        <fullName evidence="8">Ubiquinone biosynthesis protein</fullName>
    </recommendedName>
</protein>
<keyword evidence="4 8" id="KW-0831">Ubiquinone biosynthesis</keyword>
<sequence length="285" mass="30660">MASPCVARTARCLSASARRPIARQTAAAAAAASASPCPSRANNNKTVPSSSSSSSGRAYYHSHDHPPSPSFGPVDRDILAAAYKHVPEHGFSLRAIGLGARDAGYPDISASVLPDGQFSLIRYHLVAQRERLADRSRELLSDEAPLSAAGVGEKVAALTWERLMGNKDVIHRWQEALAVMAQPSYLPKSLAELAALSDDIWFLAGDKAVDPSWYTKRAALSMVYSSSELFMTNDRSPNFLETRQFLHRRLGEVQSVGSTVGSIGQWVGFTLNAGVNVLRSKGVPI</sequence>
<feature type="domain" description="COQ9 C-terminal" evidence="10">
    <location>
        <begin position="187"/>
        <end position="256"/>
    </location>
</feature>
<dbReference type="PANTHER" id="PTHR21427:SF19">
    <property type="entry name" value="UBIQUINONE BIOSYNTHESIS PROTEIN COQ9, MITOCHONDRIAL"/>
    <property type="match status" value="1"/>
</dbReference>
<evidence type="ECO:0000313" key="11">
    <source>
        <dbReference type="EMBL" id="PTB77173.1"/>
    </source>
</evidence>
<evidence type="ECO:0000256" key="8">
    <source>
        <dbReference type="RuleBase" id="RU366063"/>
    </source>
</evidence>
<proteinExistence type="inferred from homology"/>
<accession>A0A2T4C6J8</accession>
<dbReference type="FunFam" id="1.10.357.10:FF:000004">
    <property type="entry name" value="Ubiquinone biosynthesis protein COQ9, mitochondrial"/>
    <property type="match status" value="1"/>
</dbReference>
<dbReference type="Proteomes" id="UP000240760">
    <property type="component" value="Unassembled WGS sequence"/>
</dbReference>
<evidence type="ECO:0000256" key="6">
    <source>
        <dbReference type="ARBA" id="ARBA00023121"/>
    </source>
</evidence>
<dbReference type="PANTHER" id="PTHR21427">
    <property type="entry name" value="UBIQUINONE BIOSYNTHESIS PROTEIN COQ9, MITOCHONDRIAL"/>
    <property type="match status" value="1"/>
</dbReference>
<dbReference type="EMBL" id="KZ679130">
    <property type="protein sequence ID" value="PTB77173.1"/>
    <property type="molecule type" value="Genomic_DNA"/>
</dbReference>
<evidence type="ECO:0000313" key="12">
    <source>
        <dbReference type="Proteomes" id="UP000240760"/>
    </source>
</evidence>
<reference evidence="11 12" key="1">
    <citation type="submission" date="2016-07" db="EMBL/GenBank/DDBJ databases">
        <title>Multiple horizontal gene transfer events from other fungi enriched the ability of initially mycotrophic Trichoderma (Ascomycota) to feed on dead plant biomass.</title>
        <authorList>
            <consortium name="DOE Joint Genome Institute"/>
            <person name="Aerts A."/>
            <person name="Atanasova L."/>
            <person name="Chenthamara K."/>
            <person name="Zhang J."/>
            <person name="Grujic M."/>
            <person name="Henrissat B."/>
            <person name="Kuo A."/>
            <person name="Salamov A."/>
            <person name="Lipzen A."/>
            <person name="Labutti K."/>
            <person name="Barry K."/>
            <person name="Miao Y."/>
            <person name="Rahimi M.J."/>
            <person name="Shen Q."/>
            <person name="Grigoriev I.V."/>
            <person name="Kubicek C.P."/>
            <person name="Druzhinina I.S."/>
        </authorList>
    </citation>
    <scope>NUCLEOTIDE SEQUENCE [LARGE SCALE GENOMIC DNA]</scope>
    <source>
        <strain evidence="11 12">ATCC 18648</strain>
    </source>
</reference>
<dbReference type="UniPathway" id="UPA00232"/>
<comment type="subcellular location">
    <subcellularLocation>
        <location evidence="1 8">Mitochondrion</location>
    </subcellularLocation>
</comment>
<dbReference type="GO" id="GO:0008289">
    <property type="term" value="F:lipid binding"/>
    <property type="evidence" value="ECO:0007669"/>
    <property type="project" value="UniProtKB-UniRule"/>
</dbReference>
<gene>
    <name evidence="11" type="ORF">M440DRAFT_1461941</name>
</gene>
<organism evidence="11 12">
    <name type="scientific">Trichoderma longibrachiatum ATCC 18648</name>
    <dbReference type="NCBI Taxonomy" id="983965"/>
    <lineage>
        <taxon>Eukaryota</taxon>
        <taxon>Fungi</taxon>
        <taxon>Dikarya</taxon>
        <taxon>Ascomycota</taxon>
        <taxon>Pezizomycotina</taxon>
        <taxon>Sordariomycetes</taxon>
        <taxon>Hypocreomycetidae</taxon>
        <taxon>Hypocreales</taxon>
        <taxon>Hypocreaceae</taxon>
        <taxon>Trichoderma</taxon>
    </lineage>
</organism>
<evidence type="ECO:0000256" key="3">
    <source>
        <dbReference type="ARBA" id="ARBA00010766"/>
    </source>
</evidence>
<keyword evidence="7 8" id="KW-0496">Mitochondrion</keyword>